<name>A0A653CST9_CALMS</name>
<evidence type="ECO:0000313" key="2">
    <source>
        <dbReference type="Proteomes" id="UP000410492"/>
    </source>
</evidence>
<gene>
    <name evidence="1" type="ORF">CALMAC_LOCUS11594</name>
</gene>
<evidence type="ECO:0000313" key="1">
    <source>
        <dbReference type="EMBL" id="VEN51010.1"/>
    </source>
</evidence>
<protein>
    <submittedName>
        <fullName evidence="1">Uncharacterized protein</fullName>
    </submittedName>
</protein>
<sequence length="34" mass="3979">MKWPKGVRRSRQLQVCCKISETHRVPMEAIPEAI</sequence>
<dbReference type="Proteomes" id="UP000410492">
    <property type="component" value="Unassembled WGS sequence"/>
</dbReference>
<proteinExistence type="predicted"/>
<reference evidence="1 2" key="1">
    <citation type="submission" date="2019-01" db="EMBL/GenBank/DDBJ databases">
        <authorList>
            <person name="Sayadi A."/>
        </authorList>
    </citation>
    <scope>NUCLEOTIDE SEQUENCE [LARGE SCALE GENOMIC DNA]</scope>
</reference>
<accession>A0A653CST9</accession>
<dbReference type="EMBL" id="CAACVG010008773">
    <property type="protein sequence ID" value="VEN51010.1"/>
    <property type="molecule type" value="Genomic_DNA"/>
</dbReference>
<dbReference type="AlphaFoldDB" id="A0A653CST9"/>
<keyword evidence="2" id="KW-1185">Reference proteome</keyword>
<organism evidence="1 2">
    <name type="scientific">Callosobruchus maculatus</name>
    <name type="common">Southern cowpea weevil</name>
    <name type="synonym">Pulse bruchid</name>
    <dbReference type="NCBI Taxonomy" id="64391"/>
    <lineage>
        <taxon>Eukaryota</taxon>
        <taxon>Metazoa</taxon>
        <taxon>Ecdysozoa</taxon>
        <taxon>Arthropoda</taxon>
        <taxon>Hexapoda</taxon>
        <taxon>Insecta</taxon>
        <taxon>Pterygota</taxon>
        <taxon>Neoptera</taxon>
        <taxon>Endopterygota</taxon>
        <taxon>Coleoptera</taxon>
        <taxon>Polyphaga</taxon>
        <taxon>Cucujiformia</taxon>
        <taxon>Chrysomeloidea</taxon>
        <taxon>Chrysomelidae</taxon>
        <taxon>Bruchinae</taxon>
        <taxon>Bruchini</taxon>
        <taxon>Callosobruchus</taxon>
    </lineage>
</organism>